<dbReference type="Pfam" id="PF02775">
    <property type="entry name" value="TPP_enzyme_C"/>
    <property type="match status" value="1"/>
</dbReference>
<dbReference type="InterPro" id="IPR045229">
    <property type="entry name" value="TPP_enz"/>
</dbReference>
<dbReference type="Gene3D" id="3.40.50.1220">
    <property type="entry name" value="TPP-binding domain"/>
    <property type="match status" value="1"/>
</dbReference>
<dbReference type="CDD" id="cd07035">
    <property type="entry name" value="TPP_PYR_POX_like"/>
    <property type="match status" value="1"/>
</dbReference>
<dbReference type="GO" id="GO:0016874">
    <property type="term" value="F:ligase activity"/>
    <property type="evidence" value="ECO:0007669"/>
    <property type="project" value="UniProtKB-KW"/>
</dbReference>
<organism evidence="7 8">
    <name type="scientific">Actinomadura chokoriensis</name>
    <dbReference type="NCBI Taxonomy" id="454156"/>
    <lineage>
        <taxon>Bacteria</taxon>
        <taxon>Bacillati</taxon>
        <taxon>Actinomycetota</taxon>
        <taxon>Actinomycetes</taxon>
        <taxon>Streptosporangiales</taxon>
        <taxon>Thermomonosporaceae</taxon>
        <taxon>Actinomadura</taxon>
    </lineage>
</organism>
<accession>A0ABV4QPS1</accession>
<dbReference type="Pfam" id="PF02776">
    <property type="entry name" value="TPP_enzyme_N"/>
    <property type="match status" value="1"/>
</dbReference>
<dbReference type="SUPFAM" id="SSF52467">
    <property type="entry name" value="DHS-like NAD/FAD-binding domain"/>
    <property type="match status" value="1"/>
</dbReference>
<gene>
    <name evidence="7" type="primary">iolD</name>
    <name evidence="7" type="ORF">SM436_01825</name>
</gene>
<dbReference type="EMBL" id="JAXCEH010000001">
    <property type="protein sequence ID" value="MFA1552421.1"/>
    <property type="molecule type" value="Genomic_DNA"/>
</dbReference>
<sequence length="618" mass="65623">MSTRLTVGQAVVRFLGAQYSERDGEERRFFAGCFGIFGHGNVAGLGQALLERAADLPYHMARNEQAMVHAASGYARMNDRLSTLACTTSIGPGATNMVTGAALATINRLPVLLLPGDIFSTRPANPVLQELEDARSHDVSVNDCFKPVSKYWDRVNRPEQLPSALLAAMRVLTDPAETGAVTLALPQDVQAEAFDWPDELFARRVWRIPRPVPEPAALDDAVRLLRSAERPLIVAGGGVIYARATDDLRAFAEHTGIPVAETQAGKGALPWDHACSVGAIGATGTTAANALAREADVVLGIGTRFSDFTTASHSLFADPAVRFVNVNVARPDALKLAGTAVVADAREALRALDASLGGHSVRPAYREKTRALAERWNAVVDGAFAERRAGLPAQAEVIGAVNEVSGPRDVVVCAAGSMPGDLHKLWRTRDPKGYHVEYGYSCMGYEIAGGLGVKMAAPDREVLVLVGDGSYLMMAQELATAVAEGVKLIVVIVQNHGYASIGNLSESVGAERFGTRYRARTATGLDGGTLPVDLAANAASLGADVLRADGADGLRDALREAVASPRTTVVHVETDPLAPAPDSEAWWDVPVAEVSALAPTARARARYDDGKKTQRRYL</sequence>
<dbReference type="InterPro" id="IPR012001">
    <property type="entry name" value="Thiamin_PyroP_enz_TPP-bd_dom"/>
</dbReference>
<evidence type="ECO:0000259" key="6">
    <source>
        <dbReference type="Pfam" id="PF02776"/>
    </source>
</evidence>
<comment type="caution">
    <text evidence="7">The sequence shown here is derived from an EMBL/GenBank/DDBJ whole genome shotgun (WGS) entry which is preliminary data.</text>
</comment>
<reference evidence="7 8" key="1">
    <citation type="submission" date="2023-11" db="EMBL/GenBank/DDBJ databases">
        <title>Actinomadura monticuli sp. nov., isolated from volcanic ash.</title>
        <authorList>
            <person name="Lee S.D."/>
            <person name="Yang H."/>
            <person name="Kim I.S."/>
        </authorList>
    </citation>
    <scope>NUCLEOTIDE SEQUENCE [LARGE SCALE GENOMIC DNA]</scope>
    <source>
        <strain evidence="7 8">DSM 45346</strain>
    </source>
</reference>
<dbReference type="Pfam" id="PF00205">
    <property type="entry name" value="TPP_enzyme_M"/>
    <property type="match status" value="1"/>
</dbReference>
<dbReference type="InterPro" id="IPR029061">
    <property type="entry name" value="THDP-binding"/>
</dbReference>
<dbReference type="InterPro" id="IPR011766">
    <property type="entry name" value="TPP_enzyme_TPP-bd"/>
</dbReference>
<keyword evidence="2 3" id="KW-0786">Thiamine pyrophosphate</keyword>
<evidence type="ECO:0000259" key="5">
    <source>
        <dbReference type="Pfam" id="PF02775"/>
    </source>
</evidence>
<dbReference type="CDD" id="cd02003">
    <property type="entry name" value="TPP_IolD"/>
    <property type="match status" value="1"/>
</dbReference>
<dbReference type="InterPro" id="IPR030817">
    <property type="entry name" value="Myo_inos_IolD"/>
</dbReference>
<dbReference type="InterPro" id="IPR000399">
    <property type="entry name" value="TPP-bd_CS"/>
</dbReference>
<dbReference type="EC" id="3.7.1.22" evidence="7"/>
<keyword evidence="7" id="KW-0378">Hydrolase</keyword>
<dbReference type="RefSeq" id="WP_371938698.1">
    <property type="nucleotide sequence ID" value="NZ_JAXCEH010000001.1"/>
</dbReference>
<dbReference type="Proteomes" id="UP001569904">
    <property type="component" value="Unassembled WGS sequence"/>
</dbReference>
<dbReference type="PANTHER" id="PTHR18968:SF9">
    <property type="entry name" value="3D-(3,5_4)-TRIHYDROXYCYCLOHEXANE-1,2-DIONE HYDROLASE"/>
    <property type="match status" value="1"/>
</dbReference>
<dbReference type="NCBIfam" id="TIGR04377">
    <property type="entry name" value="myo_inos_iolD"/>
    <property type="match status" value="1"/>
</dbReference>
<proteinExistence type="inferred from homology"/>
<dbReference type="InterPro" id="IPR029035">
    <property type="entry name" value="DHS-like_NAD/FAD-binding_dom"/>
</dbReference>
<evidence type="ECO:0000259" key="4">
    <source>
        <dbReference type="Pfam" id="PF00205"/>
    </source>
</evidence>
<feature type="domain" description="Thiamine pyrophosphate enzyme N-terminal TPP-binding" evidence="6">
    <location>
        <begin position="33"/>
        <end position="124"/>
    </location>
</feature>
<feature type="domain" description="Thiamine pyrophosphate enzyme TPP-binding" evidence="5">
    <location>
        <begin position="415"/>
        <end position="572"/>
    </location>
</feature>
<dbReference type="InterPro" id="IPR012000">
    <property type="entry name" value="Thiamin_PyroP_enz_cen_dom"/>
</dbReference>
<dbReference type="PROSITE" id="PS00187">
    <property type="entry name" value="TPP_ENZYMES"/>
    <property type="match status" value="1"/>
</dbReference>
<evidence type="ECO:0000313" key="8">
    <source>
        <dbReference type="Proteomes" id="UP001569904"/>
    </source>
</evidence>
<keyword evidence="7" id="KW-0436">Ligase</keyword>
<dbReference type="GO" id="GO:0102481">
    <property type="term" value="F:3D-(3,5/4)-trihydroxycyclohexane-1,2-dione hydrolase activity"/>
    <property type="evidence" value="ECO:0007669"/>
    <property type="project" value="UniProtKB-EC"/>
</dbReference>
<comment type="similarity">
    <text evidence="1 3">Belongs to the TPP enzyme family.</text>
</comment>
<dbReference type="SUPFAM" id="SSF52518">
    <property type="entry name" value="Thiamin diphosphate-binding fold (THDP-binding)"/>
    <property type="match status" value="2"/>
</dbReference>
<evidence type="ECO:0000256" key="2">
    <source>
        <dbReference type="ARBA" id="ARBA00023052"/>
    </source>
</evidence>
<protein>
    <submittedName>
        <fullName evidence="7">3D-(3,5/4)-trihydroxycyclohexane-1,2-dione acylhydrolase (Decyclizing)</fullName>
        <ecNumber evidence="7">3.7.1.22</ecNumber>
    </submittedName>
</protein>
<feature type="domain" description="Thiamine pyrophosphate enzyme central" evidence="4">
    <location>
        <begin position="218"/>
        <end position="352"/>
    </location>
</feature>
<evidence type="ECO:0000256" key="3">
    <source>
        <dbReference type="RuleBase" id="RU362132"/>
    </source>
</evidence>
<dbReference type="Gene3D" id="3.40.50.970">
    <property type="match status" value="2"/>
</dbReference>
<dbReference type="PANTHER" id="PTHR18968">
    <property type="entry name" value="THIAMINE PYROPHOSPHATE ENZYMES"/>
    <property type="match status" value="1"/>
</dbReference>
<evidence type="ECO:0000313" key="7">
    <source>
        <dbReference type="EMBL" id="MFA1552421.1"/>
    </source>
</evidence>
<keyword evidence="8" id="KW-1185">Reference proteome</keyword>
<evidence type="ECO:0000256" key="1">
    <source>
        <dbReference type="ARBA" id="ARBA00007812"/>
    </source>
</evidence>
<name>A0ABV4QPS1_9ACTN</name>